<organism evidence="1 2">
    <name type="scientific">Entomophthora muscae</name>
    <dbReference type="NCBI Taxonomy" id="34485"/>
    <lineage>
        <taxon>Eukaryota</taxon>
        <taxon>Fungi</taxon>
        <taxon>Fungi incertae sedis</taxon>
        <taxon>Zoopagomycota</taxon>
        <taxon>Entomophthoromycotina</taxon>
        <taxon>Entomophthoromycetes</taxon>
        <taxon>Entomophthorales</taxon>
        <taxon>Entomophthoraceae</taxon>
        <taxon>Entomophthora</taxon>
    </lineage>
</organism>
<dbReference type="EMBL" id="QTSX02004391">
    <property type="protein sequence ID" value="KAJ9065019.1"/>
    <property type="molecule type" value="Genomic_DNA"/>
</dbReference>
<proteinExistence type="predicted"/>
<keyword evidence="2" id="KW-1185">Reference proteome</keyword>
<accession>A0ACC2SRK8</accession>
<evidence type="ECO:0000313" key="1">
    <source>
        <dbReference type="EMBL" id="KAJ9065019.1"/>
    </source>
</evidence>
<comment type="caution">
    <text evidence="1">The sequence shown here is derived from an EMBL/GenBank/DDBJ whole genome shotgun (WGS) entry which is preliminary data.</text>
</comment>
<dbReference type="Proteomes" id="UP001165960">
    <property type="component" value="Unassembled WGS sequence"/>
</dbReference>
<protein>
    <submittedName>
        <fullName evidence="1">Nuclear GTP-binding protein nug1</fullName>
    </submittedName>
</protein>
<reference evidence="1" key="1">
    <citation type="submission" date="2022-04" db="EMBL/GenBank/DDBJ databases">
        <title>Genome of the entomopathogenic fungus Entomophthora muscae.</title>
        <authorList>
            <person name="Elya C."/>
            <person name="Lovett B.R."/>
            <person name="Lee E."/>
            <person name="Macias A.M."/>
            <person name="Hajek A.E."/>
            <person name="De Bivort B.L."/>
            <person name="Kasson M.T."/>
            <person name="De Fine Licht H.H."/>
            <person name="Stajich J.E."/>
        </authorList>
    </citation>
    <scope>NUCLEOTIDE SEQUENCE</scope>
    <source>
        <strain evidence="1">Berkeley</strain>
    </source>
</reference>
<sequence>MVQKKRLSKRVSTDRRAKNHKNAMEKARKARKESRLHPQSKKIKKDPGIPNLWPFKENLLKELQESKNKVINQSVAKRRPDKPLQSNPTLAQMAAEAKKPEEQKDVLSNDPALSGNKDNSRKAYFKEFKKVLDGADVLLEVLDARDPLGCRTRNIERLILNDPNKRVILVLNKIDLIPTDVADAWIKYLRKDFPTIGFKSSTQNQRTNIGQSKIHVKNADTDLLSKSSTVGADSLIKLLKNYSRSQNIKTSLTVGVIGYPNVGKSSLINSLKRSKVCGVGSRPGFTKVAQEIHLDAKLKLLDCPGIVFGGDSKSGAGDVLLRNCIKVELLDDPISAVDYLLNKTKWHYVMMHYELPAFSDVKGFLVELSRRRQLVKKNGILDLESTARMVLRDWNSGSIPYYTLPPKDQVAPSQNTQIISTWGQEFDLKEYDEAFIYDSQPDAFQKSMVMDADPEFPVDGDAELVNTLDEVMEDESMEDEHPQIMIAAPAPAKPTIEVVEKKVQFLEGCQVNKELKKKFKKDRKALKKADKVSEELLNMIPDEEGNPSEEGDEYDFGVLAQGLPMDE</sequence>
<gene>
    <name evidence="1" type="primary">NUG1_1</name>
    <name evidence="1" type="ORF">DSO57_1024332</name>
</gene>
<evidence type="ECO:0000313" key="2">
    <source>
        <dbReference type="Proteomes" id="UP001165960"/>
    </source>
</evidence>
<name>A0ACC2SRK8_9FUNG</name>